<organism evidence="2 3">
    <name type="scientific">Portunus trituberculatus</name>
    <name type="common">Swimming crab</name>
    <name type="synonym">Neptunus trituberculatus</name>
    <dbReference type="NCBI Taxonomy" id="210409"/>
    <lineage>
        <taxon>Eukaryota</taxon>
        <taxon>Metazoa</taxon>
        <taxon>Ecdysozoa</taxon>
        <taxon>Arthropoda</taxon>
        <taxon>Crustacea</taxon>
        <taxon>Multicrustacea</taxon>
        <taxon>Malacostraca</taxon>
        <taxon>Eumalacostraca</taxon>
        <taxon>Eucarida</taxon>
        <taxon>Decapoda</taxon>
        <taxon>Pleocyemata</taxon>
        <taxon>Brachyura</taxon>
        <taxon>Eubrachyura</taxon>
        <taxon>Portunoidea</taxon>
        <taxon>Portunidae</taxon>
        <taxon>Portuninae</taxon>
        <taxon>Portunus</taxon>
    </lineage>
</organism>
<gene>
    <name evidence="2" type="ORF">E2C01_010608</name>
</gene>
<reference evidence="2 3" key="1">
    <citation type="submission" date="2019-05" db="EMBL/GenBank/DDBJ databases">
        <title>Another draft genome of Portunus trituberculatus and its Hox gene families provides insights of decapod evolution.</title>
        <authorList>
            <person name="Jeong J.-H."/>
            <person name="Song I."/>
            <person name="Kim S."/>
            <person name="Choi T."/>
            <person name="Kim D."/>
            <person name="Ryu S."/>
            <person name="Kim W."/>
        </authorList>
    </citation>
    <scope>NUCLEOTIDE SEQUENCE [LARGE SCALE GENOMIC DNA]</scope>
    <source>
        <tissue evidence="2">Muscle</tissue>
    </source>
</reference>
<comment type="caution">
    <text evidence="2">The sequence shown here is derived from an EMBL/GenBank/DDBJ whole genome shotgun (WGS) entry which is preliminary data.</text>
</comment>
<evidence type="ECO:0000256" key="1">
    <source>
        <dbReference type="SAM" id="MobiDB-lite"/>
    </source>
</evidence>
<dbReference type="Proteomes" id="UP000324222">
    <property type="component" value="Unassembled WGS sequence"/>
</dbReference>
<evidence type="ECO:0000313" key="2">
    <source>
        <dbReference type="EMBL" id="MPC17744.1"/>
    </source>
</evidence>
<sequence>MGDVCIHVRVCVCVWAWAAGRLGDHHPPSSSSKFHAGLLHHPPSPPSPSSPQPEDLPACPEQPPSPPPIPFPSLSCLALSFPLVPTVPSPTQSVPKALDSSTTPSHS</sequence>
<feature type="region of interest" description="Disordered" evidence="1">
    <location>
        <begin position="88"/>
        <end position="107"/>
    </location>
</feature>
<evidence type="ECO:0000313" key="3">
    <source>
        <dbReference type="Proteomes" id="UP000324222"/>
    </source>
</evidence>
<protein>
    <submittedName>
        <fullName evidence="2">Uncharacterized protein</fullName>
    </submittedName>
</protein>
<keyword evidence="3" id="KW-1185">Reference proteome</keyword>
<dbReference type="AlphaFoldDB" id="A0A5B7D8X2"/>
<feature type="compositionally biased region" description="Pro residues" evidence="1">
    <location>
        <begin position="42"/>
        <end position="51"/>
    </location>
</feature>
<accession>A0A5B7D8X2</accession>
<dbReference type="EMBL" id="VSRR010000618">
    <property type="protein sequence ID" value="MPC17744.1"/>
    <property type="molecule type" value="Genomic_DNA"/>
</dbReference>
<proteinExistence type="predicted"/>
<name>A0A5B7D8X2_PORTR</name>
<feature type="region of interest" description="Disordered" evidence="1">
    <location>
        <begin position="24"/>
        <end position="71"/>
    </location>
</feature>
<feature type="compositionally biased region" description="Pro residues" evidence="1">
    <location>
        <begin position="60"/>
        <end position="71"/>
    </location>
</feature>